<dbReference type="InterPro" id="IPR036249">
    <property type="entry name" value="Thioredoxin-like_sf"/>
</dbReference>
<dbReference type="Pfam" id="PF14289">
    <property type="entry name" value="DUF4369"/>
    <property type="match status" value="1"/>
</dbReference>
<sequence length="376" mass="41701">MKKLLFAVVGSTLLFSCNKNDGGYTIEGNATGFTNGQTVVLEKQDTIQMKLVPVDTATIENGKFTITGDIKEPELYFLQVDKAPSKLPFILENGTITVTLNKDSIQNTKISGTYNNDELASFNKETKILEEKIAKYQADNGPAMQEARGKNDTVTINKLMKGYTDLSKEMLDSNIKYAETHPKSFLSVLILERSFYSPEVDFARVEKTFNSLSSDLKNTTSGKKISQKLKSYNAVQVGKKAPDFSAKNPDGKTISLKESMGKVTIIDFWASWCAPCRQENPHVVALYNEFHSKGLNIIGVSLDQEGKADAWKKAIADDQLTWPQVSNLKFWNEPIAKKYNVSSIPATFILDENGVIVAKDLRGEELKAKVKELLGA</sequence>
<evidence type="ECO:0000256" key="2">
    <source>
        <dbReference type="ARBA" id="ARBA00022748"/>
    </source>
</evidence>
<dbReference type="Pfam" id="PF00578">
    <property type="entry name" value="AhpC-TSA"/>
    <property type="match status" value="1"/>
</dbReference>
<dbReference type="PROSITE" id="PS00194">
    <property type="entry name" value="THIOREDOXIN_1"/>
    <property type="match status" value="1"/>
</dbReference>
<dbReference type="InterPro" id="IPR017937">
    <property type="entry name" value="Thioredoxin_CS"/>
</dbReference>
<evidence type="ECO:0000256" key="4">
    <source>
        <dbReference type="ARBA" id="ARBA00023284"/>
    </source>
</evidence>
<proteinExistence type="predicted"/>
<dbReference type="InterPro" id="IPR000866">
    <property type="entry name" value="AhpC/TSA"/>
</dbReference>
<dbReference type="RefSeq" id="WP_166537532.1">
    <property type="nucleotide sequence ID" value="NZ_JAABLM010000013.1"/>
</dbReference>
<evidence type="ECO:0000313" key="7">
    <source>
        <dbReference type="Proteomes" id="UP000798602"/>
    </source>
</evidence>
<evidence type="ECO:0000256" key="1">
    <source>
        <dbReference type="ARBA" id="ARBA00004196"/>
    </source>
</evidence>
<keyword evidence="3" id="KW-1015">Disulfide bond</keyword>
<keyword evidence="4" id="KW-0676">Redox-active center</keyword>
<dbReference type="EMBL" id="JAABLM010000013">
    <property type="protein sequence ID" value="NBL65714.1"/>
    <property type="molecule type" value="Genomic_DNA"/>
</dbReference>
<comment type="caution">
    <text evidence="6">The sequence shown here is derived from an EMBL/GenBank/DDBJ whole genome shotgun (WGS) entry which is preliminary data.</text>
</comment>
<dbReference type="PANTHER" id="PTHR42852">
    <property type="entry name" value="THIOL:DISULFIDE INTERCHANGE PROTEIN DSBE"/>
    <property type="match status" value="1"/>
</dbReference>
<evidence type="ECO:0000256" key="3">
    <source>
        <dbReference type="ARBA" id="ARBA00023157"/>
    </source>
</evidence>
<dbReference type="PROSITE" id="PS51257">
    <property type="entry name" value="PROKAR_LIPOPROTEIN"/>
    <property type="match status" value="1"/>
</dbReference>
<keyword evidence="2" id="KW-0201">Cytochrome c-type biogenesis</keyword>
<accession>A0ABW9ZAX2</accession>
<gene>
    <name evidence="6" type="ORF">GV828_10935</name>
</gene>
<comment type="subcellular location">
    <subcellularLocation>
        <location evidence="1">Cell envelope</location>
    </subcellularLocation>
</comment>
<feature type="domain" description="Thioredoxin" evidence="5">
    <location>
        <begin position="235"/>
        <end position="376"/>
    </location>
</feature>
<reference evidence="7" key="1">
    <citation type="submission" date="2020-01" db="EMBL/GenBank/DDBJ databases">
        <title>Sphingomonas sp. strain CSW-10.</title>
        <authorList>
            <person name="Chen W.-M."/>
        </authorList>
    </citation>
    <scope>NUCLEOTIDE SEQUENCE [LARGE SCALE GENOMIC DNA]</scope>
    <source>
        <strain evidence="7">NST-5</strain>
    </source>
</reference>
<name>A0ABW9ZAX2_9FLAO</name>
<dbReference type="Gene3D" id="3.40.30.10">
    <property type="entry name" value="Glutaredoxin"/>
    <property type="match status" value="1"/>
</dbReference>
<dbReference type="PROSITE" id="PS51352">
    <property type="entry name" value="THIOREDOXIN_2"/>
    <property type="match status" value="1"/>
</dbReference>
<keyword evidence="7" id="KW-1185">Reference proteome</keyword>
<dbReference type="CDD" id="cd02966">
    <property type="entry name" value="TlpA_like_family"/>
    <property type="match status" value="1"/>
</dbReference>
<evidence type="ECO:0000259" key="5">
    <source>
        <dbReference type="PROSITE" id="PS51352"/>
    </source>
</evidence>
<protein>
    <submittedName>
        <fullName evidence="6">Redoxin domain-containing protein</fullName>
    </submittedName>
</protein>
<dbReference type="InterPro" id="IPR050553">
    <property type="entry name" value="Thioredoxin_ResA/DsbE_sf"/>
</dbReference>
<dbReference type="InterPro" id="IPR025380">
    <property type="entry name" value="DUF4369"/>
</dbReference>
<dbReference type="SUPFAM" id="SSF52833">
    <property type="entry name" value="Thioredoxin-like"/>
    <property type="match status" value="1"/>
</dbReference>
<dbReference type="InterPro" id="IPR013766">
    <property type="entry name" value="Thioredoxin_domain"/>
</dbReference>
<dbReference type="PANTHER" id="PTHR42852:SF6">
    <property type="entry name" value="THIOL:DISULFIDE INTERCHANGE PROTEIN DSBE"/>
    <property type="match status" value="1"/>
</dbReference>
<dbReference type="Proteomes" id="UP000798602">
    <property type="component" value="Unassembled WGS sequence"/>
</dbReference>
<evidence type="ECO:0000313" key="6">
    <source>
        <dbReference type="EMBL" id="NBL65714.1"/>
    </source>
</evidence>
<organism evidence="6 7">
    <name type="scientific">Flavobacterium ichthyis</name>
    <dbReference type="NCBI Taxonomy" id="2698827"/>
    <lineage>
        <taxon>Bacteria</taxon>
        <taxon>Pseudomonadati</taxon>
        <taxon>Bacteroidota</taxon>
        <taxon>Flavobacteriia</taxon>
        <taxon>Flavobacteriales</taxon>
        <taxon>Flavobacteriaceae</taxon>
        <taxon>Flavobacterium</taxon>
    </lineage>
</organism>